<comment type="subcellular location">
    <subcellularLocation>
        <location evidence="1">Cell membrane</location>
        <topology evidence="1">Peripheral membrane protein</topology>
    </subcellularLocation>
</comment>
<evidence type="ECO:0000256" key="3">
    <source>
        <dbReference type="ARBA" id="ARBA00022475"/>
    </source>
</evidence>
<dbReference type="PROSITE" id="PS00211">
    <property type="entry name" value="ABC_TRANSPORTER_1"/>
    <property type="match status" value="2"/>
</dbReference>
<proteinExistence type="predicted"/>
<evidence type="ECO:0000256" key="8">
    <source>
        <dbReference type="ARBA" id="ARBA00023136"/>
    </source>
</evidence>
<dbReference type="PANTHER" id="PTHR43790:SF4">
    <property type="entry name" value="GUANOSINE IMPORT ATP-BINDING PROTEIN NUPO"/>
    <property type="match status" value="1"/>
</dbReference>
<sequence>MRGIVKQYPLVRAVDGADFIVEQGEIHSLLGENGAGKSTLMKILYGMTAPTAGEIRVFGKQVSISRPAQAISLGIGMVHQHFMLTPVMSVAENVVIGSEPVRGIFFDKKQAEAKVAAMIEEYNFHISATAKVETLSVGEQQRVEILKALYRGADLLILDEPTAVLTPQEVEDLFRVMRQLKAAGKSIIIITHKLKETMEIADRVSVLRQGRMIESGIPVANTNMNELAQMMVGRDVELSVSRPARHVGEENFSVRNLSLSVRGVPVLRDLSLSLRKGEILGIAGIEGNGQTELIEVLTGLRRPDHMELFKDGKPLTGNAADFISAGVGHVPEDRMTRGLVLEMSIEDNLILGYHRRPAFSRKGVRLSSAIRKFADEKCKEFAIKAPNSMERCGALSGGNQQKVVIARVFSEDPDVIIVAQPTRGVDVGAMEYIHHRLLDLRDSGKSILLISADLDEVRSLSDRLAVIYAGQIVAEGKPDTWNDMEIGLLMTGGSLTSDKEADA</sequence>
<dbReference type="CDD" id="cd03215">
    <property type="entry name" value="ABC_Carb_Monos_II"/>
    <property type="match status" value="1"/>
</dbReference>
<feature type="domain" description="ABC transporter" evidence="9">
    <location>
        <begin position="1"/>
        <end position="234"/>
    </location>
</feature>
<dbReference type="PROSITE" id="PS50893">
    <property type="entry name" value="ABC_TRANSPORTER_2"/>
    <property type="match status" value="2"/>
</dbReference>
<dbReference type="Gene3D" id="3.40.50.300">
    <property type="entry name" value="P-loop containing nucleotide triphosphate hydrolases"/>
    <property type="match status" value="2"/>
</dbReference>
<dbReference type="InterPro" id="IPR027417">
    <property type="entry name" value="P-loop_NTPase"/>
</dbReference>
<dbReference type="InterPro" id="IPR017871">
    <property type="entry name" value="ABC_transporter-like_CS"/>
</dbReference>
<dbReference type="PANTHER" id="PTHR43790">
    <property type="entry name" value="CARBOHYDRATE TRANSPORT ATP-BINDING PROTEIN MG119-RELATED"/>
    <property type="match status" value="1"/>
</dbReference>
<keyword evidence="6 10" id="KW-0067">ATP-binding</keyword>
<keyword evidence="4" id="KW-0677">Repeat</keyword>
<dbReference type="EMBL" id="AAXG02000010">
    <property type="protein sequence ID" value="EDN00721.1"/>
    <property type="molecule type" value="Genomic_DNA"/>
</dbReference>
<dbReference type="FunFam" id="3.40.50.300:FF:000127">
    <property type="entry name" value="Ribose import ATP-binding protein RbsA"/>
    <property type="match status" value="1"/>
</dbReference>
<keyword evidence="7" id="KW-1278">Translocase</keyword>
<accession>A6NTF8</accession>
<dbReference type="SMART" id="SM00382">
    <property type="entry name" value="AAA"/>
    <property type="match status" value="2"/>
</dbReference>
<dbReference type="InterPro" id="IPR003593">
    <property type="entry name" value="AAA+_ATPase"/>
</dbReference>
<evidence type="ECO:0000256" key="5">
    <source>
        <dbReference type="ARBA" id="ARBA00022741"/>
    </source>
</evidence>
<evidence type="ECO:0000256" key="2">
    <source>
        <dbReference type="ARBA" id="ARBA00022448"/>
    </source>
</evidence>
<dbReference type="SUPFAM" id="SSF52540">
    <property type="entry name" value="P-loop containing nucleoside triphosphate hydrolases"/>
    <property type="match status" value="2"/>
</dbReference>
<keyword evidence="2" id="KW-0813">Transport</keyword>
<evidence type="ECO:0000313" key="11">
    <source>
        <dbReference type="Proteomes" id="UP000003639"/>
    </source>
</evidence>
<keyword evidence="3" id="KW-1003">Cell membrane</keyword>
<gene>
    <name evidence="10" type="ORF">BACCAP_01487</name>
</gene>
<feature type="domain" description="ABC transporter" evidence="9">
    <location>
        <begin position="252"/>
        <end position="494"/>
    </location>
</feature>
<dbReference type="InterPro" id="IPR003439">
    <property type="entry name" value="ABC_transporter-like_ATP-bd"/>
</dbReference>
<organism evidence="10 11">
    <name type="scientific">Pseudoflavonifractor capillosus ATCC 29799</name>
    <dbReference type="NCBI Taxonomy" id="411467"/>
    <lineage>
        <taxon>Bacteria</taxon>
        <taxon>Bacillati</taxon>
        <taxon>Bacillota</taxon>
        <taxon>Clostridia</taxon>
        <taxon>Eubacteriales</taxon>
        <taxon>Oscillospiraceae</taxon>
        <taxon>Pseudoflavonifractor</taxon>
    </lineage>
</organism>
<keyword evidence="5" id="KW-0547">Nucleotide-binding</keyword>
<dbReference type="CDD" id="cd03216">
    <property type="entry name" value="ABC_Carb_Monos_I"/>
    <property type="match status" value="1"/>
</dbReference>
<dbReference type="OrthoDB" id="9771863at2"/>
<reference evidence="10 11" key="2">
    <citation type="submission" date="2007-06" db="EMBL/GenBank/DDBJ databases">
        <title>Draft genome sequence of Pseudoflavonifractor capillosus ATCC 29799.</title>
        <authorList>
            <person name="Sudarsanam P."/>
            <person name="Ley R."/>
            <person name="Guruge J."/>
            <person name="Turnbaugh P.J."/>
            <person name="Mahowald M."/>
            <person name="Liep D."/>
            <person name="Gordon J."/>
        </authorList>
    </citation>
    <scope>NUCLEOTIDE SEQUENCE [LARGE SCALE GENOMIC DNA]</scope>
    <source>
        <strain evidence="10 11">ATCC 29799</strain>
    </source>
</reference>
<dbReference type="GO" id="GO:0005886">
    <property type="term" value="C:plasma membrane"/>
    <property type="evidence" value="ECO:0007669"/>
    <property type="project" value="UniProtKB-SubCell"/>
</dbReference>
<protein>
    <submittedName>
        <fullName evidence="10">ABC transporter, ATP-binding protein</fullName>
    </submittedName>
</protein>
<evidence type="ECO:0000256" key="6">
    <source>
        <dbReference type="ARBA" id="ARBA00022840"/>
    </source>
</evidence>
<reference evidence="10 11" key="1">
    <citation type="submission" date="2007-04" db="EMBL/GenBank/DDBJ databases">
        <authorList>
            <person name="Fulton L."/>
            <person name="Clifton S."/>
            <person name="Fulton B."/>
            <person name="Xu J."/>
            <person name="Minx P."/>
            <person name="Pepin K.H."/>
            <person name="Johnson M."/>
            <person name="Thiruvilangam P."/>
            <person name="Bhonagiri V."/>
            <person name="Nash W.E."/>
            <person name="Mardis E.R."/>
            <person name="Wilson R.K."/>
        </authorList>
    </citation>
    <scope>NUCLEOTIDE SEQUENCE [LARGE SCALE GENOMIC DNA]</scope>
    <source>
        <strain evidence="10 11">ATCC 29799</strain>
    </source>
</reference>
<dbReference type="Pfam" id="PF00005">
    <property type="entry name" value="ABC_tran"/>
    <property type="match status" value="2"/>
</dbReference>
<keyword evidence="8" id="KW-0472">Membrane</keyword>
<dbReference type="eggNOG" id="COG3845">
    <property type="taxonomic scope" value="Bacteria"/>
</dbReference>
<dbReference type="InterPro" id="IPR050107">
    <property type="entry name" value="ABC_carbohydrate_import_ATPase"/>
</dbReference>
<evidence type="ECO:0000259" key="9">
    <source>
        <dbReference type="PROSITE" id="PS50893"/>
    </source>
</evidence>
<dbReference type="Proteomes" id="UP000003639">
    <property type="component" value="Unassembled WGS sequence"/>
</dbReference>
<dbReference type="GO" id="GO:0005524">
    <property type="term" value="F:ATP binding"/>
    <property type="evidence" value="ECO:0007669"/>
    <property type="project" value="UniProtKB-KW"/>
</dbReference>
<dbReference type="GO" id="GO:0016887">
    <property type="term" value="F:ATP hydrolysis activity"/>
    <property type="evidence" value="ECO:0007669"/>
    <property type="project" value="InterPro"/>
</dbReference>
<evidence type="ECO:0000256" key="1">
    <source>
        <dbReference type="ARBA" id="ARBA00004202"/>
    </source>
</evidence>
<keyword evidence="11" id="KW-1185">Reference proteome</keyword>
<evidence type="ECO:0000256" key="7">
    <source>
        <dbReference type="ARBA" id="ARBA00022967"/>
    </source>
</evidence>
<dbReference type="AlphaFoldDB" id="A6NTF8"/>
<evidence type="ECO:0000313" key="10">
    <source>
        <dbReference type="EMBL" id="EDN00721.1"/>
    </source>
</evidence>
<evidence type="ECO:0000256" key="4">
    <source>
        <dbReference type="ARBA" id="ARBA00022737"/>
    </source>
</evidence>
<name>A6NTF8_9FIRM</name>
<comment type="caution">
    <text evidence="10">The sequence shown here is derived from an EMBL/GenBank/DDBJ whole genome shotgun (WGS) entry which is preliminary data.</text>
</comment>
<dbReference type="STRING" id="411467.BACCAP_01487"/>